<evidence type="ECO:0000313" key="3">
    <source>
        <dbReference type="Proteomes" id="UP000237472"/>
    </source>
</evidence>
<evidence type="ECO:0000259" key="1">
    <source>
        <dbReference type="Pfam" id="PF10111"/>
    </source>
</evidence>
<dbReference type="SUPFAM" id="SSF53448">
    <property type="entry name" value="Nucleotide-diphospho-sugar transferases"/>
    <property type="match status" value="1"/>
</dbReference>
<protein>
    <submittedName>
        <fullName evidence="2">Capsular biosynthesis protein</fullName>
    </submittedName>
</protein>
<dbReference type="AlphaFoldDB" id="A0A2G4QZW0"/>
<gene>
    <name evidence="2" type="ORF">AA994_06865</name>
</gene>
<dbReference type="EMBL" id="LDWY01000085">
    <property type="protein sequence ID" value="PHY89806.1"/>
    <property type="molecule type" value="Genomic_DNA"/>
</dbReference>
<sequence length="325" mass="38257">MKYSIIIPVDLKLRPFDILKKVKLILQRADESTELIFGHNDRGSLYDKKLKKLIAPHKNAKLASKPFYKELICQALLRNEAFKLSSCEYIYLMDVDCLLDEEVNLSCVKELASGQSEFMFLPCLYLSPKGSRAALKKSRQELFDAFVSYKKDLFISLAVPSACIFMTRADYIAIKGFDESFRGRGGEDFDFMLRLALFKKALTPSKDLMDNVFYKAPMLSSGFRKYLAHFCLPYFFEKRVIFHIHHGRNRLRSYFRRYKQNAQILEQKCYFKDENLSPYGKSLLELYESLCHKYEINLDTYSILFNDYRPKLFSLERFLLFLKRL</sequence>
<reference evidence="3" key="1">
    <citation type="submission" date="2015-06" db="EMBL/GenBank/DDBJ databases">
        <authorList>
            <person name="Parisi A."/>
            <person name="Chiara M."/>
            <person name="Florio D."/>
            <person name="Miccolupo A."/>
            <person name="Manzari C."/>
            <person name="Mion D."/>
            <person name="Caruso M."/>
            <person name="D'erchia A.M."/>
            <person name="Zanoni R."/>
        </authorList>
    </citation>
    <scope>NUCLEOTIDE SEQUENCE [LARGE SCALE GENOMIC DNA]</scope>
    <source>
        <strain evidence="3">73/13</strain>
    </source>
</reference>
<dbReference type="InterPro" id="IPR019290">
    <property type="entry name" value="GlycosylTrfase-like_prok"/>
</dbReference>
<organism evidence="2 3">
    <name type="scientific">Campylobacter vulpis</name>
    <dbReference type="NCBI Taxonomy" id="1655500"/>
    <lineage>
        <taxon>Bacteria</taxon>
        <taxon>Pseudomonadati</taxon>
        <taxon>Campylobacterota</taxon>
        <taxon>Epsilonproteobacteria</taxon>
        <taxon>Campylobacterales</taxon>
        <taxon>Campylobacteraceae</taxon>
        <taxon>Campylobacter</taxon>
    </lineage>
</organism>
<dbReference type="OrthoDB" id="5313897at2"/>
<accession>A0A2G4QZW0</accession>
<dbReference type="InterPro" id="IPR029044">
    <property type="entry name" value="Nucleotide-diphossugar_trans"/>
</dbReference>
<dbReference type="Pfam" id="PF10111">
    <property type="entry name" value="Glyco_tranf_2_2"/>
    <property type="match status" value="1"/>
</dbReference>
<proteinExistence type="predicted"/>
<dbReference type="Gene3D" id="3.90.550.10">
    <property type="entry name" value="Spore Coat Polysaccharide Biosynthesis Protein SpsA, Chain A"/>
    <property type="match status" value="1"/>
</dbReference>
<comment type="caution">
    <text evidence="2">The sequence shown here is derived from an EMBL/GenBank/DDBJ whole genome shotgun (WGS) entry which is preliminary data.</text>
</comment>
<dbReference type="RefSeq" id="WP_099462292.1">
    <property type="nucleotide sequence ID" value="NZ_LDWY01000085.1"/>
</dbReference>
<dbReference type="Proteomes" id="UP000237472">
    <property type="component" value="Unassembled WGS sequence"/>
</dbReference>
<evidence type="ECO:0000313" key="2">
    <source>
        <dbReference type="EMBL" id="PHY89806.1"/>
    </source>
</evidence>
<name>A0A2G4QZW0_9BACT</name>
<feature type="domain" description="Glycosyltransferase 2-like prokaryotic type" evidence="1">
    <location>
        <begin position="4"/>
        <end position="265"/>
    </location>
</feature>